<feature type="coiled-coil region" evidence="1">
    <location>
        <begin position="14"/>
        <end position="101"/>
    </location>
</feature>
<dbReference type="Proteomes" id="UP000266861">
    <property type="component" value="Unassembled WGS sequence"/>
</dbReference>
<dbReference type="AlphaFoldDB" id="A0A397J346"/>
<keyword evidence="3" id="KW-1185">Reference proteome</keyword>
<dbReference type="OrthoDB" id="2374898at2759"/>
<gene>
    <name evidence="2" type="ORF">Glove_123g165</name>
</gene>
<proteinExistence type="predicted"/>
<reference evidence="2 3" key="1">
    <citation type="submission" date="2018-08" db="EMBL/GenBank/DDBJ databases">
        <title>Genome and evolution of the arbuscular mycorrhizal fungus Diversispora epigaea (formerly Glomus versiforme) and its bacterial endosymbionts.</title>
        <authorList>
            <person name="Sun X."/>
            <person name="Fei Z."/>
            <person name="Harrison M."/>
        </authorList>
    </citation>
    <scope>NUCLEOTIDE SEQUENCE [LARGE SCALE GENOMIC DNA]</scope>
    <source>
        <strain evidence="2 3">IT104</strain>
    </source>
</reference>
<accession>A0A397J346</accession>
<evidence type="ECO:0000313" key="2">
    <source>
        <dbReference type="EMBL" id="RHZ81128.1"/>
    </source>
</evidence>
<keyword evidence="1" id="KW-0175">Coiled coil</keyword>
<evidence type="ECO:0000256" key="1">
    <source>
        <dbReference type="SAM" id="Coils"/>
    </source>
</evidence>
<comment type="caution">
    <text evidence="2">The sequence shown here is derived from an EMBL/GenBank/DDBJ whole genome shotgun (WGS) entry which is preliminary data.</text>
</comment>
<dbReference type="EMBL" id="PQFF01000115">
    <property type="protein sequence ID" value="RHZ81128.1"/>
    <property type="molecule type" value="Genomic_DNA"/>
</dbReference>
<name>A0A397J346_9GLOM</name>
<evidence type="ECO:0000313" key="3">
    <source>
        <dbReference type="Proteomes" id="UP000266861"/>
    </source>
</evidence>
<sequence length="163" mass="18618">MTNTLSTNLLRELNSKLVTKITEIRKKYSEVEAENVKLKQVIEEKNSYAKLRDIELNIRIIELERSAKEHAENARQSQTENSELKDRVANLEQEFKKQELQLLACSPLPPISKSEKCESTSQIEKIENQNLIITSQKNTNILQSSVCLELPVISWPEGGSQLP</sequence>
<protein>
    <submittedName>
        <fullName evidence="2">Uncharacterized protein</fullName>
    </submittedName>
</protein>
<organism evidence="2 3">
    <name type="scientific">Diversispora epigaea</name>
    <dbReference type="NCBI Taxonomy" id="1348612"/>
    <lineage>
        <taxon>Eukaryota</taxon>
        <taxon>Fungi</taxon>
        <taxon>Fungi incertae sedis</taxon>
        <taxon>Mucoromycota</taxon>
        <taxon>Glomeromycotina</taxon>
        <taxon>Glomeromycetes</taxon>
        <taxon>Diversisporales</taxon>
        <taxon>Diversisporaceae</taxon>
        <taxon>Diversispora</taxon>
    </lineage>
</organism>